<evidence type="ECO:0000313" key="2">
    <source>
        <dbReference type="Proteomes" id="UP000006469"/>
    </source>
</evidence>
<gene>
    <name evidence="1" type="ordered locus">HFX_6070</name>
</gene>
<organism evidence="1 2">
    <name type="scientific">Haloferax mediterranei (strain ATCC 33500 / DSM 1411 / JCM 8866 / NBRC 14739 / NCIMB 2177 / R-4)</name>
    <name type="common">Halobacterium mediterranei</name>
    <dbReference type="NCBI Taxonomy" id="523841"/>
    <lineage>
        <taxon>Archaea</taxon>
        <taxon>Methanobacteriati</taxon>
        <taxon>Methanobacteriota</taxon>
        <taxon>Stenosarchaea group</taxon>
        <taxon>Halobacteria</taxon>
        <taxon>Halobacteriales</taxon>
        <taxon>Haloferacaceae</taxon>
        <taxon>Haloferax</taxon>
    </lineage>
</organism>
<proteinExistence type="predicted"/>
<dbReference type="HOGENOM" id="CLU_1551781_0_0_2"/>
<dbReference type="AlphaFoldDB" id="I3RAD7"/>
<accession>I3RAD7</accession>
<protein>
    <submittedName>
        <fullName evidence="1">Uncharacterized protein</fullName>
    </submittedName>
</protein>
<geneLocation type="plasmid" evidence="1 2">
    <name>pHM500</name>
</geneLocation>
<keyword evidence="1" id="KW-0614">Plasmid</keyword>
<name>I3RAD7_HALMT</name>
<dbReference type="EMBL" id="CP001871">
    <property type="protein sequence ID" value="AFK21197.1"/>
    <property type="molecule type" value="Genomic_DNA"/>
</dbReference>
<dbReference type="Proteomes" id="UP000006469">
    <property type="component" value="Plasmid pHM500"/>
</dbReference>
<reference evidence="1 2" key="1">
    <citation type="journal article" date="2012" name="J. Bacteriol.">
        <title>Complete genome sequence of the metabolically versatile halophilic archaeon Haloferax mediterranei, a poly(3-hydroxybutyrate-co-3-hydroxyvalerate) producer.</title>
        <authorList>
            <person name="Han J."/>
            <person name="Zhang F."/>
            <person name="Hou J."/>
            <person name="Liu X."/>
            <person name="Li M."/>
            <person name="Liu H."/>
            <person name="Cai L."/>
            <person name="Zhang B."/>
            <person name="Chen Y."/>
            <person name="Zhou J."/>
            <person name="Hu S."/>
            <person name="Xiang H."/>
        </authorList>
    </citation>
    <scope>NUCLEOTIDE SEQUENCE [LARGE SCALE GENOMIC DNA]</scope>
    <source>
        <strain evidence="2">ATCC 33500 / DSM 1411 / JCM 8866 / NBRC 14739 / NCIMB 2177 / R-4</strain>
        <plasmid evidence="2">pHM500</plasmid>
    </source>
</reference>
<dbReference type="KEGG" id="hme:HFX_6070"/>
<evidence type="ECO:0000313" key="1">
    <source>
        <dbReference type="EMBL" id="AFK21197.1"/>
    </source>
</evidence>
<sequence>MNRYAGVDSGGDSSAISFRDGVSRYNHTGVGQQSTPNDPYRPLGEGTNPALSVFWILRAVAFVIHDEQPVPCRNEVINVGVVTCDGVSCGTIGTGRDEFGCRIRSADDEPIVRECSVGIEPGEPRERAVTAECSSRKQVSVVECNCISPEIAGRCEPNGPVEQYLAISIDDE</sequence>